<feature type="signal peptide" evidence="1">
    <location>
        <begin position="1"/>
        <end position="19"/>
    </location>
</feature>
<evidence type="ECO:0008006" key="4">
    <source>
        <dbReference type="Google" id="ProtNLM"/>
    </source>
</evidence>
<protein>
    <recommendedName>
        <fullName evidence="4">Chaoptin</fullName>
    </recommendedName>
</protein>
<dbReference type="OrthoDB" id="6436890at2759"/>
<comment type="caution">
    <text evidence="2">The sequence shown here is derived from an EMBL/GenBank/DDBJ whole genome shotgun (WGS) entry which is preliminary data.</text>
</comment>
<dbReference type="Proteomes" id="UP000887013">
    <property type="component" value="Unassembled WGS sequence"/>
</dbReference>
<dbReference type="InterPro" id="IPR032675">
    <property type="entry name" value="LRR_dom_sf"/>
</dbReference>
<dbReference type="EMBL" id="BMAW01064144">
    <property type="protein sequence ID" value="GFT43593.1"/>
    <property type="molecule type" value="Genomic_DNA"/>
</dbReference>
<proteinExistence type="predicted"/>
<name>A0A8X6P2G9_NEPPI</name>
<sequence>MKKLFLLTALLAFFTLVTSQKKCPLPKLLEPCKCTSDDYPVLYVCNNIIDQDALNTAFRNSYDYPLDALSLRYSSLLYLPISLLKTKNISFIAISDSTMASIFDEPPHRQNKLENVILRNISLQRGVDWSLFSSVSPKIIQIEQVAIKRIGLVFTQSIRSSLTQLTLLKTKTASFNEKAFSKLTNLHHFECSYNRIKVLKRSMFSDPSPLNYLDFTQVSFIFFSDCLLLFAMLDIIRYDFFFMF</sequence>
<organism evidence="2 3">
    <name type="scientific">Nephila pilipes</name>
    <name type="common">Giant wood spider</name>
    <name type="synonym">Nephila maculata</name>
    <dbReference type="NCBI Taxonomy" id="299642"/>
    <lineage>
        <taxon>Eukaryota</taxon>
        <taxon>Metazoa</taxon>
        <taxon>Ecdysozoa</taxon>
        <taxon>Arthropoda</taxon>
        <taxon>Chelicerata</taxon>
        <taxon>Arachnida</taxon>
        <taxon>Araneae</taxon>
        <taxon>Araneomorphae</taxon>
        <taxon>Entelegynae</taxon>
        <taxon>Araneoidea</taxon>
        <taxon>Nephilidae</taxon>
        <taxon>Nephila</taxon>
    </lineage>
</organism>
<evidence type="ECO:0000256" key="1">
    <source>
        <dbReference type="SAM" id="SignalP"/>
    </source>
</evidence>
<dbReference type="SUPFAM" id="SSF52058">
    <property type="entry name" value="L domain-like"/>
    <property type="match status" value="1"/>
</dbReference>
<feature type="chain" id="PRO_5036449236" description="Chaoptin" evidence="1">
    <location>
        <begin position="20"/>
        <end position="244"/>
    </location>
</feature>
<evidence type="ECO:0000313" key="2">
    <source>
        <dbReference type="EMBL" id="GFT43593.1"/>
    </source>
</evidence>
<accession>A0A8X6P2G9</accession>
<evidence type="ECO:0000313" key="3">
    <source>
        <dbReference type="Proteomes" id="UP000887013"/>
    </source>
</evidence>
<dbReference type="AlphaFoldDB" id="A0A8X6P2G9"/>
<keyword evidence="3" id="KW-1185">Reference proteome</keyword>
<keyword evidence="1" id="KW-0732">Signal</keyword>
<gene>
    <name evidence="2" type="primary">AVEN_67443_1</name>
    <name evidence="2" type="ORF">NPIL_572941</name>
</gene>
<dbReference type="Gene3D" id="3.80.10.10">
    <property type="entry name" value="Ribonuclease Inhibitor"/>
    <property type="match status" value="1"/>
</dbReference>
<reference evidence="2" key="1">
    <citation type="submission" date="2020-08" db="EMBL/GenBank/DDBJ databases">
        <title>Multicomponent nature underlies the extraordinary mechanical properties of spider dragline silk.</title>
        <authorList>
            <person name="Kono N."/>
            <person name="Nakamura H."/>
            <person name="Mori M."/>
            <person name="Yoshida Y."/>
            <person name="Ohtoshi R."/>
            <person name="Malay A.D."/>
            <person name="Moran D.A.P."/>
            <person name="Tomita M."/>
            <person name="Numata K."/>
            <person name="Arakawa K."/>
        </authorList>
    </citation>
    <scope>NUCLEOTIDE SEQUENCE</scope>
</reference>